<evidence type="ECO:0000256" key="13">
    <source>
        <dbReference type="ARBA" id="ARBA00023075"/>
    </source>
</evidence>
<evidence type="ECO:0000256" key="16">
    <source>
        <dbReference type="HAMAP-Rule" id="MF_00427"/>
    </source>
</evidence>
<reference evidence="19 20" key="1">
    <citation type="journal article" date="2015" name="Genome Announc.">
        <title>Genomes of Geoalkalibacter ferrihydriticus Z-0531T and Geoalkalibacter subterraneus Red1T, Two Haloalkaliphilic Metal-Reducing Deltaproteobacteria.</title>
        <authorList>
            <person name="Badalamenti J.P."/>
            <person name="Krajmalnik-Brown R."/>
            <person name="Torres C.I."/>
            <person name="Bond D.R."/>
        </authorList>
    </citation>
    <scope>NUCLEOTIDE SEQUENCE [LARGE SCALE GENOMIC DNA]</scope>
    <source>
        <strain evidence="19 20">Red1</strain>
    </source>
</reference>
<dbReference type="InterPro" id="IPR010204">
    <property type="entry name" value="NqrC"/>
</dbReference>
<comment type="catalytic activity">
    <reaction evidence="16 17">
        <text>a ubiquinone + n Na(+)(in) + NADH + H(+) = a ubiquinol + n Na(+)(out) + NAD(+)</text>
        <dbReference type="Rhea" id="RHEA:47748"/>
        <dbReference type="Rhea" id="RHEA-COMP:9565"/>
        <dbReference type="Rhea" id="RHEA-COMP:9566"/>
        <dbReference type="ChEBI" id="CHEBI:15378"/>
        <dbReference type="ChEBI" id="CHEBI:16389"/>
        <dbReference type="ChEBI" id="CHEBI:17976"/>
        <dbReference type="ChEBI" id="CHEBI:29101"/>
        <dbReference type="ChEBI" id="CHEBI:57540"/>
        <dbReference type="ChEBI" id="CHEBI:57945"/>
        <dbReference type="EC" id="7.2.1.1"/>
    </reaction>
</comment>
<comment type="caution">
    <text evidence="16">Lacks conserved residue(s) required for the propagation of feature annotation.</text>
</comment>
<evidence type="ECO:0000259" key="18">
    <source>
        <dbReference type="SMART" id="SM00900"/>
    </source>
</evidence>
<dbReference type="NCBIfam" id="NF003749">
    <property type="entry name" value="PRK05346.1-5"/>
    <property type="match status" value="1"/>
</dbReference>
<dbReference type="PANTHER" id="PTHR37838">
    <property type="entry name" value="NA(+)-TRANSLOCATING NADH-QUINONE REDUCTASE SUBUNIT C"/>
    <property type="match status" value="1"/>
</dbReference>
<dbReference type="OrthoDB" id="9786835at2"/>
<dbReference type="GO" id="GO:0016655">
    <property type="term" value="F:oxidoreductase activity, acting on NAD(P)H, quinone or similar compound as acceptor"/>
    <property type="evidence" value="ECO:0007669"/>
    <property type="project" value="UniProtKB-UniRule"/>
</dbReference>
<accession>A0A0B5FJ88</accession>
<dbReference type="Pfam" id="PF04205">
    <property type="entry name" value="FMN_bind"/>
    <property type="match status" value="1"/>
</dbReference>
<evidence type="ECO:0000256" key="1">
    <source>
        <dbReference type="ARBA" id="ARBA00022448"/>
    </source>
</evidence>
<evidence type="ECO:0000256" key="7">
    <source>
        <dbReference type="ARBA" id="ARBA00022692"/>
    </source>
</evidence>
<dbReference type="InterPro" id="IPR007329">
    <property type="entry name" value="FMN-bd"/>
</dbReference>
<dbReference type="STRING" id="483547.GSUB_13840"/>
<dbReference type="GO" id="GO:0010181">
    <property type="term" value="F:FMN binding"/>
    <property type="evidence" value="ECO:0007669"/>
    <property type="project" value="UniProtKB-UniRule"/>
</dbReference>
<keyword evidence="11 16" id="KW-0915">Sodium</keyword>
<keyword evidence="12 16" id="KW-0406">Ion transport</keyword>
<comment type="subunit">
    <text evidence="16 17">Composed of six subunits; NqrA, NqrB, NqrC, NqrD, NqrE and NqrF.</text>
</comment>
<keyword evidence="9 16" id="KW-1133">Transmembrane helix</keyword>
<comment type="similarity">
    <text evidence="16 17">Belongs to the NqrC family.</text>
</comment>
<keyword evidence="1 16" id="KW-0813">Transport</keyword>
<name>A0A0B5FJ88_9BACT</name>
<evidence type="ECO:0000313" key="20">
    <source>
        <dbReference type="Proteomes" id="UP000035036"/>
    </source>
</evidence>
<evidence type="ECO:0000256" key="9">
    <source>
        <dbReference type="ARBA" id="ARBA00022989"/>
    </source>
</evidence>
<evidence type="ECO:0000256" key="11">
    <source>
        <dbReference type="ARBA" id="ARBA00023053"/>
    </source>
</evidence>
<keyword evidence="5 16" id="KW-0285">Flavoprotein</keyword>
<keyword evidence="6 16" id="KW-0288">FMN</keyword>
<keyword evidence="2 16" id="KW-1003">Cell membrane</keyword>
<dbReference type="EC" id="7.2.1.1" evidence="16 17"/>
<keyword evidence="3" id="KW-0997">Cell inner membrane</keyword>
<evidence type="ECO:0000256" key="4">
    <source>
        <dbReference type="ARBA" id="ARBA00022553"/>
    </source>
</evidence>
<evidence type="ECO:0000256" key="8">
    <source>
        <dbReference type="ARBA" id="ARBA00022967"/>
    </source>
</evidence>
<evidence type="ECO:0000256" key="6">
    <source>
        <dbReference type="ARBA" id="ARBA00022643"/>
    </source>
</evidence>
<dbReference type="HAMAP" id="MF_00427">
    <property type="entry name" value="NqrC"/>
    <property type="match status" value="1"/>
</dbReference>
<dbReference type="Proteomes" id="UP000035036">
    <property type="component" value="Chromosome"/>
</dbReference>
<dbReference type="PIRSF" id="PIRSF009437">
    <property type="entry name" value="NQR-1_subunit_C"/>
    <property type="match status" value="1"/>
</dbReference>
<keyword evidence="14 16" id="KW-0472">Membrane</keyword>
<evidence type="ECO:0000256" key="17">
    <source>
        <dbReference type="PIRNR" id="PIRNR009437"/>
    </source>
</evidence>
<keyword evidence="20" id="KW-1185">Reference proteome</keyword>
<dbReference type="GO" id="GO:0005886">
    <property type="term" value="C:plasma membrane"/>
    <property type="evidence" value="ECO:0007669"/>
    <property type="project" value="UniProtKB-SubCell"/>
</dbReference>
<feature type="modified residue" description="FMN phosphoryl threonine" evidence="16">
    <location>
        <position position="226"/>
    </location>
</feature>
<comment type="subcellular location">
    <subcellularLocation>
        <location evidence="16">Cell membrane</location>
        <topology evidence="16">Single-pass membrane protein</topology>
    </subcellularLocation>
</comment>
<dbReference type="AlphaFoldDB" id="A0A0B5FJ88"/>
<dbReference type="KEGG" id="gsb:GSUB_13840"/>
<keyword evidence="15 16" id="KW-0739">Sodium transport</keyword>
<dbReference type="SMART" id="SM00900">
    <property type="entry name" value="FMN_bind"/>
    <property type="match status" value="1"/>
</dbReference>
<dbReference type="NCBIfam" id="TIGR01938">
    <property type="entry name" value="nqrC"/>
    <property type="match status" value="1"/>
</dbReference>
<gene>
    <name evidence="16" type="primary">nqrC</name>
    <name evidence="19" type="ORF">GSUB_13840</name>
</gene>
<dbReference type="HOGENOM" id="CLU_077882_0_1_7"/>
<proteinExistence type="inferred from homology"/>
<evidence type="ECO:0000313" key="19">
    <source>
        <dbReference type="EMBL" id="AJF07428.1"/>
    </source>
</evidence>
<keyword evidence="7 16" id="KW-0812">Transmembrane</keyword>
<evidence type="ECO:0000256" key="10">
    <source>
        <dbReference type="ARBA" id="ARBA00023027"/>
    </source>
</evidence>
<evidence type="ECO:0000256" key="15">
    <source>
        <dbReference type="ARBA" id="ARBA00023201"/>
    </source>
</evidence>
<keyword evidence="8 16" id="KW-1278">Translocase</keyword>
<keyword evidence="4 16" id="KW-0597">Phosphoprotein</keyword>
<evidence type="ECO:0000256" key="3">
    <source>
        <dbReference type="ARBA" id="ARBA00022519"/>
    </source>
</evidence>
<dbReference type="RefSeq" id="WP_040201334.1">
    <property type="nucleotide sequence ID" value="NZ_CP010311.1"/>
</dbReference>
<feature type="domain" description="FMN-binding" evidence="18">
    <location>
        <begin position="142"/>
        <end position="243"/>
    </location>
</feature>
<dbReference type="EMBL" id="CP010311">
    <property type="protein sequence ID" value="AJF07428.1"/>
    <property type="molecule type" value="Genomic_DNA"/>
</dbReference>
<protein>
    <recommendedName>
        <fullName evidence="16 17">Na(+)-translocating NADH-quinone reductase subunit C</fullName>
        <shortName evidence="16 17">Na(+)-NQR subunit C</shortName>
        <shortName evidence="16 17">Na(+)-translocating NQR subunit C</shortName>
        <ecNumber evidence="16 17">7.2.1.1</ecNumber>
    </recommendedName>
    <alternativeName>
        <fullName evidence="16 17">NQR complex subunit C</fullName>
    </alternativeName>
    <alternativeName>
        <fullName evidence="16 17">NQR-1 subunit C</fullName>
    </alternativeName>
</protein>
<evidence type="ECO:0000256" key="5">
    <source>
        <dbReference type="ARBA" id="ARBA00022630"/>
    </source>
</evidence>
<evidence type="ECO:0000256" key="2">
    <source>
        <dbReference type="ARBA" id="ARBA00022475"/>
    </source>
</evidence>
<organism evidence="19 20">
    <name type="scientific">Geoalkalibacter subterraneus</name>
    <dbReference type="NCBI Taxonomy" id="483547"/>
    <lineage>
        <taxon>Bacteria</taxon>
        <taxon>Pseudomonadati</taxon>
        <taxon>Thermodesulfobacteriota</taxon>
        <taxon>Desulfuromonadia</taxon>
        <taxon>Desulfuromonadales</taxon>
        <taxon>Geoalkalibacteraceae</taxon>
        <taxon>Geoalkalibacter</taxon>
    </lineage>
</organism>
<keyword evidence="10 16" id="KW-0520">NAD</keyword>
<comment type="function">
    <text evidence="16">NQR complex catalyzes the reduction of ubiquinone-1 to ubiquinol by two successive reactions, coupled with the transport of Na(+) ions from the cytoplasm to the periplasm. NqrA to NqrE are probably involved in the second step, the conversion of ubisemiquinone to ubiquinol.</text>
</comment>
<comment type="cofactor">
    <cofactor evidence="16 17">
        <name>FMN</name>
        <dbReference type="ChEBI" id="CHEBI:58210"/>
    </cofactor>
</comment>
<keyword evidence="13 16" id="KW-0830">Ubiquinone</keyword>
<evidence type="ECO:0000256" key="14">
    <source>
        <dbReference type="ARBA" id="ARBA00023136"/>
    </source>
</evidence>
<sequence>MANDSVARTFLVAFLVCFVCSLLVSGTAAGLRAKKERDARLSQYREVLAIADLMTRDADVAQLWEEKVVPRMVKLADGSYTDAVDVEGFDQYRAASDSELGHTISPDKDLADIKRRARYAPVYLIRDGDRFSQVVLPVHGKGLWSTLYGYIALESDLRTVSGFGFYEHGETPGLGGEVDNPQWLAKWEGKKVADEEGVPRIEVIKGSVDPDNPRARYQVDGLSGATATSRGVTNLLRYWLGEDGFGPYLKRMREEGLHD</sequence>
<dbReference type="GO" id="GO:0006814">
    <property type="term" value="P:sodium ion transport"/>
    <property type="evidence" value="ECO:0007669"/>
    <property type="project" value="UniProtKB-UniRule"/>
</dbReference>
<dbReference type="PANTHER" id="PTHR37838:SF1">
    <property type="entry name" value="NA(+)-TRANSLOCATING NADH-QUINONE REDUCTASE SUBUNIT C"/>
    <property type="match status" value="1"/>
</dbReference>
<evidence type="ECO:0000256" key="12">
    <source>
        <dbReference type="ARBA" id="ARBA00023065"/>
    </source>
</evidence>